<proteinExistence type="predicted"/>
<name>A0A0N4YSV0_NIPBR</name>
<accession>A0A0N4YSV0</accession>
<evidence type="ECO:0000313" key="2">
    <source>
        <dbReference type="Proteomes" id="UP000271162"/>
    </source>
</evidence>
<dbReference type="WBParaSite" id="NBR_0002032201-mRNA-1">
    <property type="protein sequence ID" value="NBR_0002032201-mRNA-1"/>
    <property type="gene ID" value="NBR_0002032201"/>
</dbReference>
<dbReference type="Proteomes" id="UP000271162">
    <property type="component" value="Unassembled WGS sequence"/>
</dbReference>
<reference evidence="1 2" key="2">
    <citation type="submission" date="2018-11" db="EMBL/GenBank/DDBJ databases">
        <authorList>
            <consortium name="Pathogen Informatics"/>
        </authorList>
    </citation>
    <scope>NUCLEOTIDE SEQUENCE [LARGE SCALE GENOMIC DNA]</scope>
</reference>
<reference evidence="3" key="1">
    <citation type="submission" date="2017-02" db="UniProtKB">
        <authorList>
            <consortium name="WormBaseParasite"/>
        </authorList>
    </citation>
    <scope>IDENTIFICATION</scope>
</reference>
<gene>
    <name evidence="1" type="ORF">NBR_LOCUS20323</name>
</gene>
<evidence type="ECO:0000313" key="1">
    <source>
        <dbReference type="EMBL" id="VDL84060.1"/>
    </source>
</evidence>
<dbReference type="EMBL" id="UYSL01025027">
    <property type="protein sequence ID" value="VDL84060.1"/>
    <property type="molecule type" value="Genomic_DNA"/>
</dbReference>
<protein>
    <submittedName>
        <fullName evidence="1 3">Uncharacterized protein</fullName>
    </submittedName>
</protein>
<keyword evidence="2" id="KW-1185">Reference proteome</keyword>
<organism evidence="3">
    <name type="scientific">Nippostrongylus brasiliensis</name>
    <name type="common">Rat hookworm</name>
    <dbReference type="NCBI Taxonomy" id="27835"/>
    <lineage>
        <taxon>Eukaryota</taxon>
        <taxon>Metazoa</taxon>
        <taxon>Ecdysozoa</taxon>
        <taxon>Nematoda</taxon>
        <taxon>Chromadorea</taxon>
        <taxon>Rhabditida</taxon>
        <taxon>Rhabditina</taxon>
        <taxon>Rhabditomorpha</taxon>
        <taxon>Strongyloidea</taxon>
        <taxon>Heligmosomidae</taxon>
        <taxon>Nippostrongylus</taxon>
    </lineage>
</organism>
<evidence type="ECO:0000313" key="3">
    <source>
        <dbReference type="WBParaSite" id="NBR_0002032201-mRNA-1"/>
    </source>
</evidence>
<sequence length="185" mass="20446">MLSVETLQGLVIEPKKPTPVQYGESSTMTDVLQVHDRETDPKECRSIAVGTEADEQKPTADGVLIQEETIGLVESLLRESAASRKIFDRLDPFHANSLVQLQPIRTSVVNTLSSMTLPVVSLSCGTAGRTAILIGETDHDTWCSHEGKVIIAQRSRVNLRIFFSFRFPMIFSLPAIQRPAGRQTK</sequence>
<dbReference type="AlphaFoldDB" id="A0A0N4YSV0"/>
<dbReference type="STRING" id="27835.A0A0N4YSV0"/>